<sequence length="90" mass="10260">MKSKIFAAALLLAVPATSLPALATDDRAPTAEERERIEEVLRGAGYVSWEEIEFDDNRWEVDDARDEKGREFDVKLDPESYEIVSTREDD</sequence>
<keyword evidence="4" id="KW-1185">Reference proteome</keyword>
<dbReference type="HOGENOM" id="CLU_147864_2_1_5"/>
<name>A7HVA0_PARL1</name>
<dbReference type="RefSeq" id="WP_012111138.1">
    <property type="nucleotide sequence ID" value="NC_009719.1"/>
</dbReference>
<dbReference type="Pfam" id="PF13670">
    <property type="entry name" value="PepSY_2"/>
    <property type="match status" value="1"/>
</dbReference>
<evidence type="ECO:0000313" key="3">
    <source>
        <dbReference type="EMBL" id="ABS63833.1"/>
    </source>
</evidence>
<dbReference type="AlphaFoldDB" id="A7HVA0"/>
<dbReference type="Proteomes" id="UP000006377">
    <property type="component" value="Chromosome"/>
</dbReference>
<dbReference type="STRING" id="402881.Plav_2219"/>
<evidence type="ECO:0000259" key="2">
    <source>
        <dbReference type="Pfam" id="PF13670"/>
    </source>
</evidence>
<keyword evidence="1" id="KW-0732">Signal</keyword>
<organism evidence="3 4">
    <name type="scientific">Parvibaculum lavamentivorans (strain DS-1 / DSM 13023 / NCIMB 13966)</name>
    <dbReference type="NCBI Taxonomy" id="402881"/>
    <lineage>
        <taxon>Bacteria</taxon>
        <taxon>Pseudomonadati</taxon>
        <taxon>Pseudomonadota</taxon>
        <taxon>Alphaproteobacteria</taxon>
        <taxon>Hyphomicrobiales</taxon>
        <taxon>Parvibaculaceae</taxon>
        <taxon>Parvibaculum</taxon>
    </lineage>
</organism>
<gene>
    <name evidence="3" type="ordered locus">Plav_2219</name>
</gene>
<proteinExistence type="predicted"/>
<feature type="signal peptide" evidence="1">
    <location>
        <begin position="1"/>
        <end position="23"/>
    </location>
</feature>
<reference evidence="3 4" key="1">
    <citation type="journal article" date="2011" name="Stand. Genomic Sci.">
        <title>Complete genome sequence of Parvibaculum lavamentivorans type strain (DS-1(T)).</title>
        <authorList>
            <person name="Schleheck D."/>
            <person name="Weiss M."/>
            <person name="Pitluck S."/>
            <person name="Bruce D."/>
            <person name="Land M.L."/>
            <person name="Han S."/>
            <person name="Saunders E."/>
            <person name="Tapia R."/>
            <person name="Detter C."/>
            <person name="Brettin T."/>
            <person name="Han J."/>
            <person name="Woyke T."/>
            <person name="Goodwin L."/>
            <person name="Pennacchio L."/>
            <person name="Nolan M."/>
            <person name="Cook A.M."/>
            <person name="Kjelleberg S."/>
            <person name="Thomas T."/>
        </authorList>
    </citation>
    <scope>NUCLEOTIDE SEQUENCE [LARGE SCALE GENOMIC DNA]</scope>
    <source>
        <strain evidence="4">DS-1 / DSM 13023 / NCIMB 13966</strain>
    </source>
</reference>
<dbReference type="EMBL" id="CP000774">
    <property type="protein sequence ID" value="ABS63833.1"/>
    <property type="molecule type" value="Genomic_DNA"/>
</dbReference>
<feature type="chain" id="PRO_5002710529" description="PepSY domain-containing protein" evidence="1">
    <location>
        <begin position="24"/>
        <end position="90"/>
    </location>
</feature>
<dbReference type="eggNOG" id="ENOG50339SA">
    <property type="taxonomic scope" value="Bacteria"/>
</dbReference>
<dbReference type="InterPro" id="IPR025711">
    <property type="entry name" value="PepSY"/>
</dbReference>
<dbReference type="OrthoDB" id="7933638at2"/>
<evidence type="ECO:0000256" key="1">
    <source>
        <dbReference type="SAM" id="SignalP"/>
    </source>
</evidence>
<protein>
    <recommendedName>
        <fullName evidence="2">PepSY domain-containing protein</fullName>
    </recommendedName>
</protein>
<accession>A7HVA0</accession>
<evidence type="ECO:0000313" key="4">
    <source>
        <dbReference type="Proteomes" id="UP000006377"/>
    </source>
</evidence>
<feature type="domain" description="PepSY" evidence="2">
    <location>
        <begin position="8"/>
        <end position="86"/>
    </location>
</feature>
<dbReference type="KEGG" id="pla:Plav_2219"/>